<keyword evidence="3" id="KW-0479">Metal-binding</keyword>
<gene>
    <name evidence="8" type="ORF">TZ00_05665</name>
</gene>
<dbReference type="RefSeq" id="WP_044439894.1">
    <property type="nucleotide sequence ID" value="NZ_JYFC01000002.1"/>
</dbReference>
<dbReference type="Proteomes" id="UP000032503">
    <property type="component" value="Unassembled WGS sequence"/>
</dbReference>
<comment type="similarity">
    <text evidence="2">Belongs to the intradiol ring-cleavage dioxygenase family.</text>
</comment>
<proteinExistence type="inferred from homology"/>
<dbReference type="InterPro" id="IPR015889">
    <property type="entry name" value="Intradiol_dOase_core"/>
</dbReference>
<evidence type="ECO:0000313" key="9">
    <source>
        <dbReference type="Proteomes" id="UP000032503"/>
    </source>
</evidence>
<keyword evidence="9" id="KW-1185">Reference proteome</keyword>
<dbReference type="Pfam" id="PF00775">
    <property type="entry name" value="Dioxygenase_C"/>
    <property type="match status" value="1"/>
</dbReference>
<dbReference type="InterPro" id="IPR000627">
    <property type="entry name" value="Intradiol_dOase_C"/>
</dbReference>
<name>A0ABR5CHE9_9MICO</name>
<keyword evidence="5" id="KW-0560">Oxidoreductase</keyword>
<evidence type="ECO:0000259" key="7">
    <source>
        <dbReference type="PROSITE" id="PS00083"/>
    </source>
</evidence>
<protein>
    <submittedName>
        <fullName evidence="8">Hydroxyquinol 1,2-dioxygenase</fullName>
    </submittedName>
</protein>
<dbReference type="InterPro" id="IPR050770">
    <property type="entry name" value="Intradiol_RC_Dioxygenase"/>
</dbReference>
<dbReference type="InterPro" id="IPR007535">
    <property type="entry name" value="Catechol_dOase_N"/>
</dbReference>
<dbReference type="Gene3D" id="2.60.130.10">
    <property type="entry name" value="Aromatic compound dioxygenase"/>
    <property type="match status" value="1"/>
</dbReference>
<keyword evidence="6" id="KW-0408">Iron</keyword>
<evidence type="ECO:0000256" key="3">
    <source>
        <dbReference type="ARBA" id="ARBA00022723"/>
    </source>
</evidence>
<evidence type="ECO:0000256" key="2">
    <source>
        <dbReference type="ARBA" id="ARBA00007825"/>
    </source>
</evidence>
<sequence>MSTFDDVTEQVRRESALTEEVIASFAGSTDDRFRTVMESLVRHLHGFVRDVRLSSAEWDEAIAFLNKAGRITDDHRQEFILLSDVLGVSMMTVGVNSPPRSRATESTVFGPFFVEASPEYERGQDISRGMSGMPCYVHGSVRSVDGAVVPSARIEVWAADDEGFYDVQHADQELAGRGHLFASSAGEYDFWTVQPAAYPIPHDGPVGDLLTAARRSPMRPAHIHFMVSADGYKTLITHIFVAGDPWLDGDAVFGVKSSLIVDFFEHPATSAAPRGRRLDVPWSEAVFEIVLAPVD</sequence>
<reference evidence="8 9" key="1">
    <citation type="journal article" date="2001" name="Int. J. Syst. Evol. Microbiol.">
        <title>Agreia bicolorata gen. nov., sp. nov., to accommodate actinobacteria isolated from narrow reed grass infected by the nematode Heteroanguina graminophila.</title>
        <authorList>
            <person name="Evtushenko L.I."/>
            <person name="Dorofeeva L.V."/>
            <person name="Dobrovolskaya T.G."/>
            <person name="Streshinskaya G.M."/>
            <person name="Subbotin S.A."/>
            <person name="Tiedje J.M."/>
        </authorList>
    </citation>
    <scope>NUCLEOTIDE SEQUENCE [LARGE SCALE GENOMIC DNA]</scope>
    <source>
        <strain evidence="8 9">VKM Ac-1804</strain>
    </source>
</reference>
<dbReference type="EMBL" id="JYFC01000002">
    <property type="protein sequence ID" value="KJC65051.1"/>
    <property type="molecule type" value="Genomic_DNA"/>
</dbReference>
<dbReference type="Pfam" id="PF04444">
    <property type="entry name" value="Dioxygenase_N"/>
    <property type="match status" value="1"/>
</dbReference>
<dbReference type="PANTHER" id="PTHR33711:SF7">
    <property type="entry name" value="INTRADIOL RING-CLEAVAGE DIOXYGENASES DOMAIN-CONTAINING PROTEIN-RELATED"/>
    <property type="match status" value="1"/>
</dbReference>
<comment type="cofactor">
    <cofactor evidence="1">
        <name>Fe(3+)</name>
        <dbReference type="ChEBI" id="CHEBI:29034"/>
    </cofactor>
</comment>
<comment type="caution">
    <text evidence="8">The sequence shown here is derived from an EMBL/GenBank/DDBJ whole genome shotgun (WGS) entry which is preliminary data.</text>
</comment>
<organism evidence="8 9">
    <name type="scientific">Agreia bicolorata</name>
    <dbReference type="NCBI Taxonomy" id="110935"/>
    <lineage>
        <taxon>Bacteria</taxon>
        <taxon>Bacillati</taxon>
        <taxon>Actinomycetota</taxon>
        <taxon>Actinomycetes</taxon>
        <taxon>Micrococcales</taxon>
        <taxon>Microbacteriaceae</taxon>
        <taxon>Agreia</taxon>
    </lineage>
</organism>
<dbReference type="PANTHER" id="PTHR33711">
    <property type="entry name" value="DIOXYGENASE, PUTATIVE (AFU_ORTHOLOGUE AFUA_2G02910)-RELATED"/>
    <property type="match status" value="1"/>
</dbReference>
<evidence type="ECO:0000256" key="1">
    <source>
        <dbReference type="ARBA" id="ARBA00001965"/>
    </source>
</evidence>
<dbReference type="PROSITE" id="PS00083">
    <property type="entry name" value="INTRADIOL_DIOXYGENAS"/>
    <property type="match status" value="1"/>
</dbReference>
<evidence type="ECO:0000256" key="5">
    <source>
        <dbReference type="ARBA" id="ARBA00023002"/>
    </source>
</evidence>
<keyword evidence="4" id="KW-0223">Dioxygenase</keyword>
<feature type="domain" description="Intradiol ring-cleavage dioxygenases" evidence="7">
    <location>
        <begin position="137"/>
        <end position="165"/>
    </location>
</feature>
<evidence type="ECO:0000313" key="8">
    <source>
        <dbReference type="EMBL" id="KJC65051.1"/>
    </source>
</evidence>
<dbReference type="SUPFAM" id="SSF49482">
    <property type="entry name" value="Aromatic compound dioxygenase"/>
    <property type="match status" value="1"/>
</dbReference>
<evidence type="ECO:0000256" key="4">
    <source>
        <dbReference type="ARBA" id="ARBA00022964"/>
    </source>
</evidence>
<accession>A0ABR5CHE9</accession>
<evidence type="ECO:0000256" key="6">
    <source>
        <dbReference type="ARBA" id="ARBA00023004"/>
    </source>
</evidence>